<dbReference type="GO" id="GO:0005737">
    <property type="term" value="C:cytoplasm"/>
    <property type="evidence" value="ECO:0007669"/>
    <property type="project" value="UniProtKB-SubCell"/>
</dbReference>
<feature type="compositionally biased region" description="Basic and acidic residues" evidence="11">
    <location>
        <begin position="809"/>
        <end position="828"/>
    </location>
</feature>
<feature type="region of interest" description="Disordered" evidence="11">
    <location>
        <begin position="172"/>
        <end position="203"/>
    </location>
</feature>
<dbReference type="InterPro" id="IPR041175">
    <property type="entry name" value="VLRF1/Vms1"/>
</dbReference>
<evidence type="ECO:0000256" key="2">
    <source>
        <dbReference type="ARBA" id="ARBA00009262"/>
    </source>
</evidence>
<keyword evidence="3 10" id="KW-0963">Cytoplasm</keyword>
<dbReference type="InterPro" id="IPR047139">
    <property type="entry name" value="ANKZ1/VMS1"/>
</dbReference>
<evidence type="ECO:0000256" key="1">
    <source>
        <dbReference type="ARBA" id="ARBA00004496"/>
    </source>
</evidence>
<protein>
    <recommendedName>
        <fullName evidence="12">VLRF1 domain-containing protein</fullName>
    </recommendedName>
</protein>
<feature type="compositionally biased region" description="Acidic residues" evidence="11">
    <location>
        <begin position="331"/>
        <end position="353"/>
    </location>
</feature>
<sequence length="908" mass="98959">MASRPPSPSQAGPTKQRHHPLLQRPLYAFHLPPTILEHIKLRSIDVEPAAIAPAARNTTQATTTSISASAPSSTGLTCTLCASHPTFASPAHQRAHFRSDWHRYNLQLTLKAPKGTAPPVVDEKQWEAFVEDLPSDDESGANTPATSDEEGAGGTPQKAADLVSQVMRKLNIGTNGRSDGANGAADEDSDLEDEEFDADGRPRRSVTAKSALLWFTTPAPDSNTPALLEQTQLGMYRTLFPDPASKSVEHLQSQAAADPAGWHLAALKGMQSEPLRRPAAHKGSKGGWRGKRLKGMDEAAGLLGISFLEGEGFIPGLVTRVGQEASKHADLEEDEEESDGEISSSSDEEEEVQSDLASTASSVPRGIDPPLRTWTIILFGGGHFSAAVVALNPYLPPRAATKNRPLPAPGSDEEILNEDRCIVVLAHKAFHRYTTRRKQGGAQSTQDATGRFAKSAGAQLRRAGEAALAEETRALLGMRGWRKLVGESERIYVRANARAARGILWSWPGASGADMAHTASPLEGPRSDGRLCTIPFSTRSSKATVGECLRVFAELSRVKIARRTEAELQEEDETYRRSLASNDASAREELKKRRAREREEREKGMKAAREEARRKREMRGSMSGEEKKKRERVERLVDMVRRGRIQPLANLWEKHGAELLEGGVQADINAPLPAWWRASELTPSKDGVASQKAQLVPSTLLQLAAEAGQADVIQWLLVEKRADPTIGIPPPPAEQAAVPDSAEAPQYWSHRTAYDLLPSSSRPARNVFRRLFAQQPDWYDWAGTGVGGARVESALTEEMEGNQNRRRQNMREKARARQEAAEAKKEKNAAAAPSPQPEPVIPAPAPVASSTTKNRLGGPGPAGGSTAPRALQQHVDKMEGVSPEMRMRIEREKRARAAEERMKRLQGQ</sequence>
<dbReference type="PROSITE" id="PS52044">
    <property type="entry name" value="VLRF1"/>
    <property type="match status" value="1"/>
</dbReference>
<feature type="compositionally biased region" description="Basic and acidic residues" evidence="11">
    <location>
        <begin position="585"/>
        <end position="614"/>
    </location>
</feature>
<evidence type="ECO:0000259" key="12">
    <source>
        <dbReference type="PROSITE" id="PS52044"/>
    </source>
</evidence>
<evidence type="ECO:0000256" key="8">
    <source>
        <dbReference type="ARBA" id="ARBA00023043"/>
    </source>
</evidence>
<comment type="subcellular location">
    <subcellularLocation>
        <location evidence="1">Cytoplasm</location>
    </subcellularLocation>
</comment>
<feature type="region of interest" description="Disordered" evidence="11">
    <location>
        <begin position="571"/>
        <end position="630"/>
    </location>
</feature>
<feature type="active site" evidence="10">
    <location>
        <position position="443"/>
    </location>
</feature>
<dbReference type="STRING" id="1569628.A0A316UQ81"/>
<keyword evidence="7 10" id="KW-0378">Hydrolase</keyword>
<name>A0A316UQ81_9BASI</name>
<evidence type="ECO:0000313" key="13">
    <source>
        <dbReference type="EMBL" id="PWN27457.1"/>
    </source>
</evidence>
<evidence type="ECO:0000256" key="11">
    <source>
        <dbReference type="SAM" id="MobiDB-lite"/>
    </source>
</evidence>
<dbReference type="PANTHER" id="PTHR16036">
    <property type="entry name" value="ANKYRIN REPEAT AND ZINC FINGER DOMAIN-CONTAINING PROTEIN 1"/>
    <property type="match status" value="1"/>
</dbReference>
<dbReference type="GO" id="GO:0016787">
    <property type="term" value="F:hydrolase activity"/>
    <property type="evidence" value="ECO:0007669"/>
    <property type="project" value="UniProtKB-KW"/>
</dbReference>
<evidence type="ECO:0000256" key="3">
    <source>
        <dbReference type="ARBA" id="ARBA00022490"/>
    </source>
</evidence>
<feature type="region of interest" description="Disordered" evidence="11">
    <location>
        <begin position="795"/>
        <end position="908"/>
    </location>
</feature>
<feature type="compositionally biased region" description="Acidic residues" evidence="11">
    <location>
        <begin position="185"/>
        <end position="197"/>
    </location>
</feature>
<feature type="region of interest" description="Disordered" evidence="11">
    <location>
        <begin position="133"/>
        <end position="158"/>
    </location>
</feature>
<dbReference type="OrthoDB" id="57957at2759"/>
<reference evidence="13 14" key="1">
    <citation type="journal article" date="2018" name="Mol. Biol. Evol.">
        <title>Broad Genomic Sampling Reveals a Smut Pathogenic Ancestry of the Fungal Clade Ustilaginomycotina.</title>
        <authorList>
            <person name="Kijpornyongpan T."/>
            <person name="Mondo S.J."/>
            <person name="Barry K."/>
            <person name="Sandor L."/>
            <person name="Lee J."/>
            <person name="Lipzen A."/>
            <person name="Pangilinan J."/>
            <person name="LaButti K."/>
            <person name="Hainaut M."/>
            <person name="Henrissat B."/>
            <person name="Grigoriev I.V."/>
            <person name="Spatafora J.W."/>
            <person name="Aime M.C."/>
        </authorList>
    </citation>
    <scope>NUCLEOTIDE SEQUENCE [LARGE SCALE GENOMIC DNA]</scope>
    <source>
        <strain evidence="13 14">MCA 5214</strain>
    </source>
</reference>
<evidence type="ECO:0000256" key="9">
    <source>
        <dbReference type="ARBA" id="ARBA00023054"/>
    </source>
</evidence>
<dbReference type="Pfam" id="PF18826">
    <property type="entry name" value="bVLRF1"/>
    <property type="match status" value="1"/>
</dbReference>
<dbReference type="RefSeq" id="XP_025362069.1">
    <property type="nucleotide sequence ID" value="XM_025506251.1"/>
</dbReference>
<keyword evidence="6 10" id="KW-0255">Endonuclease</keyword>
<comment type="similarity">
    <text evidence="2 10">Belongs to the ANKZF1/VMS1 family.</text>
</comment>
<comment type="domain">
    <text evidence="10">The VLRF1 domain mediates binding to the 60S ribosomal subunit.</text>
</comment>
<keyword evidence="9" id="KW-0175">Coiled coil</keyword>
<feature type="compositionally biased region" description="Basic and acidic residues" evidence="11">
    <location>
        <begin position="874"/>
        <end position="908"/>
    </location>
</feature>
<keyword evidence="4 10" id="KW-0540">Nuclease</keyword>
<gene>
    <name evidence="13" type="ORF">BDZ90DRAFT_232427</name>
</gene>
<keyword evidence="8" id="KW-0040">ANK repeat</keyword>
<accession>A0A316UQ81</accession>
<evidence type="ECO:0000256" key="5">
    <source>
        <dbReference type="ARBA" id="ARBA00022737"/>
    </source>
</evidence>
<evidence type="ECO:0000256" key="7">
    <source>
        <dbReference type="ARBA" id="ARBA00022801"/>
    </source>
</evidence>
<organism evidence="13 14">
    <name type="scientific">Jaminaea rosea</name>
    <dbReference type="NCBI Taxonomy" id="1569628"/>
    <lineage>
        <taxon>Eukaryota</taxon>
        <taxon>Fungi</taxon>
        <taxon>Dikarya</taxon>
        <taxon>Basidiomycota</taxon>
        <taxon>Ustilaginomycotina</taxon>
        <taxon>Exobasidiomycetes</taxon>
        <taxon>Microstromatales</taxon>
        <taxon>Microstromatales incertae sedis</taxon>
        <taxon>Jaminaea</taxon>
    </lineage>
</organism>
<dbReference type="GeneID" id="37028074"/>
<evidence type="ECO:0000256" key="10">
    <source>
        <dbReference type="PROSITE-ProRule" id="PRU01389"/>
    </source>
</evidence>
<dbReference type="GO" id="GO:0036503">
    <property type="term" value="P:ERAD pathway"/>
    <property type="evidence" value="ECO:0007669"/>
    <property type="project" value="TreeGrafter"/>
</dbReference>
<evidence type="ECO:0000313" key="14">
    <source>
        <dbReference type="Proteomes" id="UP000245884"/>
    </source>
</evidence>
<keyword evidence="5" id="KW-0677">Repeat</keyword>
<feature type="region of interest" description="Disordered" evidence="11">
    <location>
        <begin position="324"/>
        <end position="365"/>
    </location>
</feature>
<keyword evidence="14" id="KW-1185">Reference proteome</keyword>
<dbReference type="Proteomes" id="UP000245884">
    <property type="component" value="Unassembled WGS sequence"/>
</dbReference>
<evidence type="ECO:0000256" key="4">
    <source>
        <dbReference type="ARBA" id="ARBA00022722"/>
    </source>
</evidence>
<dbReference type="PANTHER" id="PTHR16036:SF2">
    <property type="entry name" value="TRNA ENDONUCLEASE ANKZF1"/>
    <property type="match status" value="1"/>
</dbReference>
<feature type="domain" description="VLRF1" evidence="12">
    <location>
        <begin position="370"/>
        <end position="558"/>
    </location>
</feature>
<dbReference type="EMBL" id="KZ819668">
    <property type="protein sequence ID" value="PWN27457.1"/>
    <property type="molecule type" value="Genomic_DNA"/>
</dbReference>
<evidence type="ECO:0000256" key="6">
    <source>
        <dbReference type="ARBA" id="ARBA00022759"/>
    </source>
</evidence>
<dbReference type="AlphaFoldDB" id="A0A316UQ81"/>
<dbReference type="GO" id="GO:0004519">
    <property type="term" value="F:endonuclease activity"/>
    <property type="evidence" value="ECO:0007669"/>
    <property type="project" value="UniProtKB-KW"/>
</dbReference>
<proteinExistence type="inferred from homology"/>
<feature type="compositionally biased region" description="Pro residues" evidence="11">
    <location>
        <begin position="834"/>
        <end position="845"/>
    </location>
</feature>